<reference evidence="2" key="1">
    <citation type="submission" date="2025-08" db="UniProtKB">
        <authorList>
            <consortium name="RefSeq"/>
        </authorList>
    </citation>
    <scope>IDENTIFICATION</scope>
</reference>
<evidence type="ECO:0000313" key="2">
    <source>
        <dbReference type="RefSeq" id="XP_065664757.1"/>
    </source>
</evidence>
<sequence length="205" mass="23867">MHSISEDVVLLTLNIDSMPLFKSRSYQIRPILARIHGYTHFIIKIFGGTCKPNLHIFLKNLVDKLKILCLTPLTYLGKNYHIKVHDFDCDAPARMMFKGIVYHTGYHLCERCTKVGKSVLDRDVYGYADGKFTILRSNVEFCNNKYFQKDVNERSHQRKKIVLRDISVINFVSMFPLDYMHLVCLGLMRRILNFLKGSINGYNLI</sequence>
<dbReference type="GeneID" id="136086388"/>
<gene>
    <name evidence="2" type="primary">LOC136086388</name>
</gene>
<dbReference type="Proteomes" id="UP001652625">
    <property type="component" value="Chromosome 10"/>
</dbReference>
<protein>
    <submittedName>
        <fullName evidence="2">Uncharacterized protein LOC136086388</fullName>
    </submittedName>
</protein>
<organism evidence="1 2">
    <name type="scientific">Hydra vulgaris</name>
    <name type="common">Hydra</name>
    <name type="synonym">Hydra attenuata</name>
    <dbReference type="NCBI Taxonomy" id="6087"/>
    <lineage>
        <taxon>Eukaryota</taxon>
        <taxon>Metazoa</taxon>
        <taxon>Cnidaria</taxon>
        <taxon>Hydrozoa</taxon>
        <taxon>Hydroidolina</taxon>
        <taxon>Anthoathecata</taxon>
        <taxon>Aplanulata</taxon>
        <taxon>Hydridae</taxon>
        <taxon>Hydra</taxon>
    </lineage>
</organism>
<proteinExistence type="predicted"/>
<name>A0ABM4CS81_HYDVU</name>
<keyword evidence="1" id="KW-1185">Reference proteome</keyword>
<accession>A0ABM4CS81</accession>
<dbReference type="RefSeq" id="XP_065664757.1">
    <property type="nucleotide sequence ID" value="XM_065808685.1"/>
</dbReference>
<dbReference type="PANTHER" id="PTHR33053">
    <property type="entry name" value="PROTEIN, PUTATIVE-RELATED"/>
    <property type="match status" value="1"/>
</dbReference>
<evidence type="ECO:0000313" key="1">
    <source>
        <dbReference type="Proteomes" id="UP001652625"/>
    </source>
</evidence>